<organism evidence="1 2">
    <name type="scientific">Auricularia subglabra (strain TFB-10046 / SS5)</name>
    <name type="common">White-rot fungus</name>
    <name type="synonym">Auricularia delicata (strain TFB10046)</name>
    <dbReference type="NCBI Taxonomy" id="717982"/>
    <lineage>
        <taxon>Eukaryota</taxon>
        <taxon>Fungi</taxon>
        <taxon>Dikarya</taxon>
        <taxon>Basidiomycota</taxon>
        <taxon>Agaricomycotina</taxon>
        <taxon>Agaricomycetes</taxon>
        <taxon>Auriculariales</taxon>
        <taxon>Auriculariaceae</taxon>
        <taxon>Auricularia</taxon>
    </lineage>
</organism>
<name>J0CWR1_AURST</name>
<dbReference type="AlphaFoldDB" id="J0CWR1"/>
<protein>
    <submittedName>
        <fullName evidence="1">Uncharacterized protein</fullName>
    </submittedName>
</protein>
<proteinExistence type="predicted"/>
<reference evidence="2" key="1">
    <citation type="journal article" date="2012" name="Science">
        <title>The Paleozoic origin of enzymatic lignin decomposition reconstructed from 31 fungal genomes.</title>
        <authorList>
            <person name="Floudas D."/>
            <person name="Binder M."/>
            <person name="Riley R."/>
            <person name="Barry K."/>
            <person name="Blanchette R.A."/>
            <person name="Henrissat B."/>
            <person name="Martinez A.T."/>
            <person name="Otillar R."/>
            <person name="Spatafora J.W."/>
            <person name="Yadav J.S."/>
            <person name="Aerts A."/>
            <person name="Benoit I."/>
            <person name="Boyd A."/>
            <person name="Carlson A."/>
            <person name="Copeland A."/>
            <person name="Coutinho P.M."/>
            <person name="de Vries R.P."/>
            <person name="Ferreira P."/>
            <person name="Findley K."/>
            <person name="Foster B."/>
            <person name="Gaskell J."/>
            <person name="Glotzer D."/>
            <person name="Gorecki P."/>
            <person name="Heitman J."/>
            <person name="Hesse C."/>
            <person name="Hori C."/>
            <person name="Igarashi K."/>
            <person name="Jurgens J.A."/>
            <person name="Kallen N."/>
            <person name="Kersten P."/>
            <person name="Kohler A."/>
            <person name="Kuees U."/>
            <person name="Kumar T.K.A."/>
            <person name="Kuo A."/>
            <person name="LaButti K."/>
            <person name="Larrondo L.F."/>
            <person name="Lindquist E."/>
            <person name="Ling A."/>
            <person name="Lombard V."/>
            <person name="Lucas S."/>
            <person name="Lundell T."/>
            <person name="Martin R."/>
            <person name="McLaughlin D.J."/>
            <person name="Morgenstern I."/>
            <person name="Morin E."/>
            <person name="Murat C."/>
            <person name="Nagy L.G."/>
            <person name="Nolan M."/>
            <person name="Ohm R.A."/>
            <person name="Patyshakuliyeva A."/>
            <person name="Rokas A."/>
            <person name="Ruiz-Duenas F.J."/>
            <person name="Sabat G."/>
            <person name="Salamov A."/>
            <person name="Samejima M."/>
            <person name="Schmutz J."/>
            <person name="Slot J.C."/>
            <person name="St John F."/>
            <person name="Stenlid J."/>
            <person name="Sun H."/>
            <person name="Sun S."/>
            <person name="Syed K."/>
            <person name="Tsang A."/>
            <person name="Wiebenga A."/>
            <person name="Young D."/>
            <person name="Pisabarro A."/>
            <person name="Eastwood D.C."/>
            <person name="Martin F."/>
            <person name="Cullen D."/>
            <person name="Grigoriev I.V."/>
            <person name="Hibbett D.S."/>
        </authorList>
    </citation>
    <scope>NUCLEOTIDE SEQUENCE [LARGE SCALE GENOMIC DNA]</scope>
    <source>
        <strain evidence="2">TFB10046</strain>
    </source>
</reference>
<keyword evidence="2" id="KW-1185">Reference proteome</keyword>
<dbReference type="KEGG" id="adl:AURDEDRAFT_117449"/>
<gene>
    <name evidence="1" type="ORF">AURDEDRAFT_117449</name>
</gene>
<sequence>MLISVTPPCLHQPHVCGPCTLHRDALFKYWPALLHTAPQPYFTRGGIGYPAVVAEIRQYGTTPAQSARYRRTALRDAVQYARELLLNDTSPIPFIYFVAITGFESVWGTVWRQGWVVIHANWRFLFHNRPDLLAQLSWNLCRGLP</sequence>
<evidence type="ECO:0000313" key="1">
    <source>
        <dbReference type="EMBL" id="EJD35124.1"/>
    </source>
</evidence>
<dbReference type="Proteomes" id="UP000006514">
    <property type="component" value="Unassembled WGS sequence"/>
</dbReference>
<dbReference type="EMBL" id="JH687903">
    <property type="protein sequence ID" value="EJD35124.1"/>
    <property type="molecule type" value="Genomic_DNA"/>
</dbReference>
<evidence type="ECO:0000313" key="2">
    <source>
        <dbReference type="Proteomes" id="UP000006514"/>
    </source>
</evidence>
<dbReference type="InParanoid" id="J0CWR1"/>
<accession>J0CWR1</accession>